<dbReference type="GO" id="GO:0005546">
    <property type="term" value="F:phosphatidylinositol-4,5-bisphosphate binding"/>
    <property type="evidence" value="ECO:0007669"/>
    <property type="project" value="TreeGrafter"/>
</dbReference>
<evidence type="ECO:0000313" key="2">
    <source>
        <dbReference type="Proteomes" id="UP001152795"/>
    </source>
</evidence>
<dbReference type="InterPro" id="IPR003128">
    <property type="entry name" value="Villin_headpiece"/>
</dbReference>
<dbReference type="SMART" id="SM00153">
    <property type="entry name" value="VHP"/>
    <property type="match status" value="1"/>
</dbReference>
<dbReference type="OrthoDB" id="5968020at2759"/>
<comment type="caution">
    <text evidence="1">The sequence shown here is derived from an EMBL/GenBank/DDBJ whole genome shotgun (WGS) entry which is preliminary data.</text>
</comment>
<gene>
    <name evidence="1" type="ORF">PACLA_8A073882</name>
</gene>
<reference evidence="1" key="1">
    <citation type="submission" date="2020-04" db="EMBL/GenBank/DDBJ databases">
        <authorList>
            <person name="Alioto T."/>
            <person name="Alioto T."/>
            <person name="Gomez Garrido J."/>
        </authorList>
    </citation>
    <scope>NUCLEOTIDE SEQUENCE</scope>
    <source>
        <strain evidence="1">A484AB</strain>
    </source>
</reference>
<name>A0A7D9DX38_PARCT</name>
<dbReference type="GO" id="GO:0015629">
    <property type="term" value="C:actin cytoskeleton"/>
    <property type="evidence" value="ECO:0007669"/>
    <property type="project" value="TreeGrafter"/>
</dbReference>
<protein>
    <submittedName>
        <fullName evidence="1">Supervillin-like isoform X2</fullName>
    </submittedName>
</protein>
<dbReference type="AlphaFoldDB" id="A0A7D9DX38"/>
<dbReference type="PROSITE" id="PS51089">
    <property type="entry name" value="HP"/>
    <property type="match status" value="1"/>
</dbReference>
<dbReference type="GO" id="GO:0005737">
    <property type="term" value="C:cytoplasm"/>
    <property type="evidence" value="ECO:0007669"/>
    <property type="project" value="TreeGrafter"/>
</dbReference>
<keyword evidence="2" id="KW-1185">Reference proteome</keyword>
<dbReference type="SUPFAM" id="SSF47050">
    <property type="entry name" value="VHP, Villin headpiece domain"/>
    <property type="match status" value="1"/>
</dbReference>
<sequence>DTTLSYIEAANERITKGAYVVQAGLEPSCFTTHFPFWNRRQSIAEIQRKEGKKDGEKKPIEKALEALTKKFYSFKELTSDNPPDGVDPSKLETYLTDEDFEENFQMPRDLFGLFPGWKQDILKKAFGLF</sequence>
<dbReference type="EMBL" id="CACRXK020002686">
    <property type="protein sequence ID" value="CAB3995557.1"/>
    <property type="molecule type" value="Genomic_DNA"/>
</dbReference>
<dbReference type="GO" id="GO:0008154">
    <property type="term" value="P:actin polymerization or depolymerization"/>
    <property type="evidence" value="ECO:0007669"/>
    <property type="project" value="TreeGrafter"/>
</dbReference>
<dbReference type="Pfam" id="PF02209">
    <property type="entry name" value="VHP"/>
    <property type="match status" value="1"/>
</dbReference>
<dbReference type="PANTHER" id="PTHR11977:SF45">
    <property type="entry name" value="SUPERVILLIN"/>
    <property type="match status" value="1"/>
</dbReference>
<dbReference type="InterPro" id="IPR007122">
    <property type="entry name" value="Villin/Gelsolin"/>
</dbReference>
<accession>A0A7D9DX38</accession>
<dbReference type="GO" id="GO:0051015">
    <property type="term" value="F:actin filament binding"/>
    <property type="evidence" value="ECO:0007669"/>
    <property type="project" value="InterPro"/>
</dbReference>
<dbReference type="GO" id="GO:0051016">
    <property type="term" value="P:barbed-end actin filament capping"/>
    <property type="evidence" value="ECO:0007669"/>
    <property type="project" value="TreeGrafter"/>
</dbReference>
<dbReference type="Gene3D" id="1.10.950.10">
    <property type="entry name" value="Villin headpiece domain"/>
    <property type="match status" value="1"/>
</dbReference>
<dbReference type="GO" id="GO:0051014">
    <property type="term" value="P:actin filament severing"/>
    <property type="evidence" value="ECO:0007669"/>
    <property type="project" value="TreeGrafter"/>
</dbReference>
<evidence type="ECO:0000313" key="1">
    <source>
        <dbReference type="EMBL" id="CAB3995557.1"/>
    </source>
</evidence>
<dbReference type="PANTHER" id="PTHR11977">
    <property type="entry name" value="VILLIN"/>
    <property type="match status" value="1"/>
</dbReference>
<feature type="non-terminal residue" evidence="1">
    <location>
        <position position="129"/>
    </location>
</feature>
<proteinExistence type="predicted"/>
<dbReference type="Proteomes" id="UP001152795">
    <property type="component" value="Unassembled WGS sequence"/>
</dbReference>
<dbReference type="InterPro" id="IPR036886">
    <property type="entry name" value="Villin_headpiece_dom_sf"/>
</dbReference>
<organism evidence="1 2">
    <name type="scientific">Paramuricea clavata</name>
    <name type="common">Red gorgonian</name>
    <name type="synonym">Violescent sea-whip</name>
    <dbReference type="NCBI Taxonomy" id="317549"/>
    <lineage>
        <taxon>Eukaryota</taxon>
        <taxon>Metazoa</taxon>
        <taxon>Cnidaria</taxon>
        <taxon>Anthozoa</taxon>
        <taxon>Octocorallia</taxon>
        <taxon>Malacalcyonacea</taxon>
        <taxon>Plexauridae</taxon>
        <taxon>Paramuricea</taxon>
    </lineage>
</organism>